<keyword evidence="4" id="KW-1185">Reference proteome</keyword>
<evidence type="ECO:0000313" key="3">
    <source>
        <dbReference type="EnsemblPlants" id="PAC:32901564.CDS.1"/>
    </source>
</evidence>
<dbReference type="EMBL" id="ABEU02000010">
    <property type="protein sequence ID" value="PNR46100.1"/>
    <property type="molecule type" value="Genomic_DNA"/>
</dbReference>
<proteinExistence type="predicted"/>
<dbReference type="Gramene" id="Pp3c10_90V3.2">
    <property type="protein sequence ID" value="PAC:32901565.CDS.1"/>
    <property type="gene ID" value="Pp3c10_90"/>
</dbReference>
<reference evidence="2 4" key="2">
    <citation type="journal article" date="2018" name="Plant J.">
        <title>The Physcomitrella patens chromosome-scale assembly reveals moss genome structure and evolution.</title>
        <authorList>
            <person name="Lang D."/>
            <person name="Ullrich K.K."/>
            <person name="Murat F."/>
            <person name="Fuchs J."/>
            <person name="Jenkins J."/>
            <person name="Haas F.B."/>
            <person name="Piednoel M."/>
            <person name="Gundlach H."/>
            <person name="Van Bel M."/>
            <person name="Meyberg R."/>
            <person name="Vives C."/>
            <person name="Morata J."/>
            <person name="Symeonidi A."/>
            <person name="Hiss M."/>
            <person name="Muchero W."/>
            <person name="Kamisugi Y."/>
            <person name="Saleh O."/>
            <person name="Blanc G."/>
            <person name="Decker E.L."/>
            <person name="van Gessel N."/>
            <person name="Grimwood J."/>
            <person name="Hayes R.D."/>
            <person name="Graham S.W."/>
            <person name="Gunter L.E."/>
            <person name="McDaniel S.F."/>
            <person name="Hoernstein S.N.W."/>
            <person name="Larsson A."/>
            <person name="Li F.W."/>
            <person name="Perroud P.F."/>
            <person name="Phillips J."/>
            <person name="Ranjan P."/>
            <person name="Rokshar D.S."/>
            <person name="Rothfels C.J."/>
            <person name="Schneider L."/>
            <person name="Shu S."/>
            <person name="Stevenson D.W."/>
            <person name="Thummler F."/>
            <person name="Tillich M."/>
            <person name="Villarreal Aguilar J.C."/>
            <person name="Widiez T."/>
            <person name="Wong G.K."/>
            <person name="Wymore A."/>
            <person name="Zhang Y."/>
            <person name="Zimmer A.D."/>
            <person name="Quatrano R.S."/>
            <person name="Mayer K.F.X."/>
            <person name="Goodstein D."/>
            <person name="Casacuberta J.M."/>
            <person name="Vandepoele K."/>
            <person name="Reski R."/>
            <person name="Cuming A.C."/>
            <person name="Tuskan G.A."/>
            <person name="Maumus F."/>
            <person name="Salse J."/>
            <person name="Schmutz J."/>
            <person name="Rensing S.A."/>
        </authorList>
    </citation>
    <scope>NUCLEOTIDE SEQUENCE [LARGE SCALE GENOMIC DNA]</scope>
    <source>
        <strain evidence="3 4">cv. Gransden 2004</strain>
    </source>
</reference>
<dbReference type="InParanoid" id="A0A2K1JX27"/>
<name>A0A2K1JX27_PHYPA</name>
<dbReference type="PaxDb" id="3218-PP1S95_11V6.1"/>
<keyword evidence="1" id="KW-0472">Membrane</keyword>
<keyword evidence="1" id="KW-1133">Transmembrane helix</keyword>
<dbReference type="EnsemblPlants" id="Pp3c10_90V3.2">
    <property type="protein sequence ID" value="PAC:32901565.CDS.1"/>
    <property type="gene ID" value="Pp3c10_90"/>
</dbReference>
<dbReference type="Gramene" id="Pp3c10_90V3.1">
    <property type="protein sequence ID" value="PAC:32901564.CDS.1"/>
    <property type="gene ID" value="Pp3c10_90"/>
</dbReference>
<feature type="transmembrane region" description="Helical" evidence="1">
    <location>
        <begin position="12"/>
        <end position="30"/>
    </location>
</feature>
<organism evidence="2">
    <name type="scientific">Physcomitrium patens</name>
    <name type="common">Spreading-leaved earth moss</name>
    <name type="synonym">Physcomitrella patens</name>
    <dbReference type="NCBI Taxonomy" id="3218"/>
    <lineage>
        <taxon>Eukaryota</taxon>
        <taxon>Viridiplantae</taxon>
        <taxon>Streptophyta</taxon>
        <taxon>Embryophyta</taxon>
        <taxon>Bryophyta</taxon>
        <taxon>Bryophytina</taxon>
        <taxon>Bryopsida</taxon>
        <taxon>Funariidae</taxon>
        <taxon>Funariales</taxon>
        <taxon>Funariaceae</taxon>
        <taxon>Physcomitrium</taxon>
    </lineage>
</organism>
<dbReference type="AlphaFoldDB" id="A0A2K1JX27"/>
<dbReference type="EnsemblPlants" id="Pp3c10_90V3.1">
    <property type="protein sequence ID" value="PAC:32901564.CDS.1"/>
    <property type="gene ID" value="Pp3c10_90"/>
</dbReference>
<evidence type="ECO:0000256" key="1">
    <source>
        <dbReference type="SAM" id="Phobius"/>
    </source>
</evidence>
<evidence type="ECO:0000313" key="2">
    <source>
        <dbReference type="EMBL" id="PNR46100.1"/>
    </source>
</evidence>
<evidence type="ECO:0000313" key="4">
    <source>
        <dbReference type="Proteomes" id="UP000006727"/>
    </source>
</evidence>
<sequence>MHDGHSLIHEGWVLFVLFCGLVLVSLLRFYSRTSRSLILCEEVVVILFGYCGWSS</sequence>
<keyword evidence="1" id="KW-0812">Transmembrane</keyword>
<reference evidence="2 4" key="1">
    <citation type="journal article" date="2008" name="Science">
        <title>The Physcomitrella genome reveals evolutionary insights into the conquest of land by plants.</title>
        <authorList>
            <person name="Rensing S."/>
            <person name="Lang D."/>
            <person name="Zimmer A."/>
            <person name="Terry A."/>
            <person name="Salamov A."/>
            <person name="Shapiro H."/>
            <person name="Nishiyama T."/>
            <person name="Perroud P.-F."/>
            <person name="Lindquist E."/>
            <person name="Kamisugi Y."/>
            <person name="Tanahashi T."/>
            <person name="Sakakibara K."/>
            <person name="Fujita T."/>
            <person name="Oishi K."/>
            <person name="Shin-I T."/>
            <person name="Kuroki Y."/>
            <person name="Toyoda A."/>
            <person name="Suzuki Y."/>
            <person name="Hashimoto A."/>
            <person name="Yamaguchi K."/>
            <person name="Sugano A."/>
            <person name="Kohara Y."/>
            <person name="Fujiyama A."/>
            <person name="Anterola A."/>
            <person name="Aoki S."/>
            <person name="Ashton N."/>
            <person name="Barbazuk W.B."/>
            <person name="Barker E."/>
            <person name="Bennetzen J."/>
            <person name="Bezanilla M."/>
            <person name="Blankenship R."/>
            <person name="Cho S.H."/>
            <person name="Dutcher S."/>
            <person name="Estelle M."/>
            <person name="Fawcett J.A."/>
            <person name="Gundlach H."/>
            <person name="Hanada K."/>
            <person name="Heyl A."/>
            <person name="Hicks K.A."/>
            <person name="Hugh J."/>
            <person name="Lohr M."/>
            <person name="Mayer K."/>
            <person name="Melkozernov A."/>
            <person name="Murata T."/>
            <person name="Nelson D."/>
            <person name="Pils B."/>
            <person name="Prigge M."/>
            <person name="Reiss B."/>
            <person name="Renner T."/>
            <person name="Rombauts S."/>
            <person name="Rushton P."/>
            <person name="Sanderfoot A."/>
            <person name="Schween G."/>
            <person name="Shiu S.-H."/>
            <person name="Stueber K."/>
            <person name="Theodoulou F.L."/>
            <person name="Tu H."/>
            <person name="Van de Peer Y."/>
            <person name="Verrier P.J."/>
            <person name="Waters E."/>
            <person name="Wood A."/>
            <person name="Yang L."/>
            <person name="Cove D."/>
            <person name="Cuming A."/>
            <person name="Hasebe M."/>
            <person name="Lucas S."/>
            <person name="Mishler D.B."/>
            <person name="Reski R."/>
            <person name="Grigoriev I."/>
            <person name="Quatrano R.S."/>
            <person name="Boore J.L."/>
        </authorList>
    </citation>
    <scope>NUCLEOTIDE SEQUENCE [LARGE SCALE GENOMIC DNA]</scope>
    <source>
        <strain evidence="3 4">cv. Gransden 2004</strain>
    </source>
</reference>
<gene>
    <name evidence="2" type="ORF">PHYPA_013219</name>
</gene>
<accession>A0A2K1JX27</accession>
<protein>
    <submittedName>
        <fullName evidence="2 3">Uncharacterized protein</fullName>
    </submittedName>
</protein>
<reference evidence="3" key="3">
    <citation type="submission" date="2020-12" db="UniProtKB">
        <authorList>
            <consortium name="EnsemblPlants"/>
        </authorList>
    </citation>
    <scope>IDENTIFICATION</scope>
</reference>
<dbReference type="Proteomes" id="UP000006727">
    <property type="component" value="Chromosome 10"/>
</dbReference>